<dbReference type="RefSeq" id="WP_160767407.1">
    <property type="nucleotide sequence ID" value="NZ_JAINWE010000008.1"/>
</dbReference>
<comment type="caution">
    <text evidence="2">The sequence shown here is derived from an EMBL/GenBank/DDBJ whole genome shotgun (WGS) entry which is preliminary data.</text>
</comment>
<dbReference type="AlphaFoldDB" id="A0A6I4UGG4"/>
<evidence type="ECO:0000313" key="4">
    <source>
        <dbReference type="Proteomes" id="UP001238601"/>
    </source>
</evidence>
<dbReference type="GO" id="GO:0004519">
    <property type="term" value="F:endonuclease activity"/>
    <property type="evidence" value="ECO:0007669"/>
    <property type="project" value="UniProtKB-KW"/>
</dbReference>
<protein>
    <submittedName>
        <fullName evidence="2">Type I restriction endonuclease subunit R</fullName>
    </submittedName>
</protein>
<name>A0A6I4UGG4_9SPHN</name>
<keyword evidence="2" id="KW-0255">Endonuclease</keyword>
<keyword evidence="4" id="KW-1185">Reference proteome</keyword>
<dbReference type="EMBL" id="JAUSWK010000003">
    <property type="protein sequence ID" value="MDQ0567064.1"/>
    <property type="molecule type" value="Genomic_DNA"/>
</dbReference>
<accession>A0A6I4UGG4</accession>
<dbReference type="Proteomes" id="UP001238601">
    <property type="component" value="Unassembled WGS sequence"/>
</dbReference>
<reference evidence="1 4" key="2">
    <citation type="submission" date="2023-07" db="EMBL/GenBank/DDBJ databases">
        <title>Genomic Encyclopedia of Type Strains, Phase IV (KMG-IV): sequencing the most valuable type-strain genomes for metagenomic binning, comparative biology and taxonomic classification.</title>
        <authorList>
            <person name="Goeker M."/>
        </authorList>
    </citation>
    <scope>NUCLEOTIDE SEQUENCE [LARGE SCALE GENOMIC DNA]</scope>
    <source>
        <strain evidence="1 4">DSM 14432</strain>
    </source>
</reference>
<proteinExistence type="predicted"/>
<sequence length="556" mass="64586">MLTHRNVLSLINVGVVRQSIATHSTERIQSLEKLDRFSEQDVREEIITPLLRAIGYRKESMFSVDREVSLRIAKKGLAVDYSVTLWEENFWIIEAKKPDVTKGVFGYNALWQAVQYAIHPKINAALVVLCDGHALEIYDREESLESPVLRVMRENLLKDLDLIRALLGPLQAWFFEKRRVVRLLDKVFDREFSLGRFEEMAKLLRRRLDSKRDRIIDNMRALPDGDTPEKVDVALRSLETPELIESRFWLEMPWRQMKTIASTLVSRSRDDAIAISSRIFPDRPRSANHAFHIHSLQYLITLHADGGEARHLPAWLFRDSSKPDLEEAINDLIGLCLTNFSANRDRQVILLHAAASRRVAKLLFVLVPHLRKTGQALHLAQRHFGDEFAFGQLVSSPERHLIFETEQIERMSNERFVDAMMDEKQRFRSASARNELKRLWRSEITLLDSVDNYRELLRERDLGETFPTETAAVRYDQLGHGCLCMLDEFETWKAHAIANYADEIETLARLGSWQARQWIGMPRDEPVQVTEQEYATRFFLNDSEISEQLGRSYQGF</sequence>
<gene>
    <name evidence="2" type="ORF">GRI55_12590</name>
    <name evidence="1" type="ORF">QOZ97_002611</name>
</gene>
<keyword evidence="2" id="KW-0540">Nuclease</keyword>
<dbReference type="EMBL" id="WTYG01000004">
    <property type="protein sequence ID" value="MXP36595.1"/>
    <property type="molecule type" value="Genomic_DNA"/>
</dbReference>
<reference evidence="2 3" key="1">
    <citation type="submission" date="2019-12" db="EMBL/GenBank/DDBJ databases">
        <title>Genomic-based taxomic classification of the family Erythrobacteraceae.</title>
        <authorList>
            <person name="Xu L."/>
        </authorList>
    </citation>
    <scope>NUCLEOTIDE SEQUENCE [LARGE SCALE GENOMIC DNA]</scope>
    <source>
        <strain evidence="2 3">CGMCC 1.8703</strain>
    </source>
</reference>
<evidence type="ECO:0000313" key="1">
    <source>
        <dbReference type="EMBL" id="MDQ0567064.1"/>
    </source>
</evidence>
<evidence type="ECO:0000313" key="3">
    <source>
        <dbReference type="Proteomes" id="UP000439914"/>
    </source>
</evidence>
<dbReference type="Gene3D" id="3.90.1570.30">
    <property type="match status" value="1"/>
</dbReference>
<dbReference type="GeneID" id="93687433"/>
<dbReference type="Proteomes" id="UP000439914">
    <property type="component" value="Unassembled WGS sequence"/>
</dbReference>
<evidence type="ECO:0000313" key="2">
    <source>
        <dbReference type="EMBL" id="MXP36595.1"/>
    </source>
</evidence>
<keyword evidence="2" id="KW-0378">Hydrolase</keyword>
<organism evidence="2 3">
    <name type="scientific">Qipengyuania citrea</name>
    <dbReference type="NCBI Taxonomy" id="225971"/>
    <lineage>
        <taxon>Bacteria</taxon>
        <taxon>Pseudomonadati</taxon>
        <taxon>Pseudomonadota</taxon>
        <taxon>Alphaproteobacteria</taxon>
        <taxon>Sphingomonadales</taxon>
        <taxon>Erythrobacteraceae</taxon>
        <taxon>Qipengyuania</taxon>
    </lineage>
</organism>